<feature type="transmembrane region" description="Helical" evidence="6">
    <location>
        <begin position="122"/>
        <end position="137"/>
    </location>
</feature>
<keyword evidence="9" id="KW-1185">Reference proteome</keyword>
<feature type="transmembrane region" description="Helical" evidence="6">
    <location>
        <begin position="179"/>
        <end position="198"/>
    </location>
</feature>
<feature type="transmembrane region" description="Helical" evidence="6">
    <location>
        <begin position="238"/>
        <end position="257"/>
    </location>
</feature>
<dbReference type="PANTHER" id="PTHR32322:SF9">
    <property type="entry name" value="AMINO-ACID METABOLITE EFFLUX PUMP-RELATED"/>
    <property type="match status" value="1"/>
</dbReference>
<protein>
    <submittedName>
        <fullName evidence="8">DMT family transporter</fullName>
    </submittedName>
</protein>
<dbReference type="SUPFAM" id="SSF103481">
    <property type="entry name" value="Multidrug resistance efflux transporter EmrE"/>
    <property type="match status" value="2"/>
</dbReference>
<dbReference type="InterPro" id="IPR037185">
    <property type="entry name" value="EmrE-like"/>
</dbReference>
<evidence type="ECO:0000313" key="9">
    <source>
        <dbReference type="Proteomes" id="UP001235344"/>
    </source>
</evidence>
<keyword evidence="3 6" id="KW-1133">Transmembrane helix</keyword>
<feature type="transmembrane region" description="Helical" evidence="6">
    <location>
        <begin position="91"/>
        <end position="115"/>
    </location>
</feature>
<feature type="transmembrane region" description="Helical" evidence="6">
    <location>
        <begin position="36"/>
        <end position="55"/>
    </location>
</feature>
<evidence type="ECO:0000256" key="1">
    <source>
        <dbReference type="ARBA" id="ARBA00004141"/>
    </source>
</evidence>
<accession>A0ABY9H7A2</accession>
<evidence type="ECO:0000256" key="3">
    <source>
        <dbReference type="ARBA" id="ARBA00022989"/>
    </source>
</evidence>
<dbReference type="Proteomes" id="UP001235344">
    <property type="component" value="Chromosome"/>
</dbReference>
<organism evidence="8 9">
    <name type="scientific">Halomonas alkalicola</name>
    <dbReference type="NCBI Taxonomy" id="1930622"/>
    <lineage>
        <taxon>Bacteria</taxon>
        <taxon>Pseudomonadati</taxon>
        <taxon>Pseudomonadota</taxon>
        <taxon>Gammaproteobacteria</taxon>
        <taxon>Oceanospirillales</taxon>
        <taxon>Halomonadaceae</taxon>
        <taxon>Halomonas</taxon>
    </lineage>
</organism>
<evidence type="ECO:0000256" key="2">
    <source>
        <dbReference type="ARBA" id="ARBA00022692"/>
    </source>
</evidence>
<dbReference type="EMBL" id="CP131913">
    <property type="protein sequence ID" value="WLI74359.1"/>
    <property type="molecule type" value="Genomic_DNA"/>
</dbReference>
<dbReference type="InterPro" id="IPR050638">
    <property type="entry name" value="AA-Vitamin_Transporters"/>
</dbReference>
<dbReference type="RefSeq" id="WP_305502609.1">
    <property type="nucleotide sequence ID" value="NZ_CP131913.1"/>
</dbReference>
<feature type="transmembrane region" description="Helical" evidence="6">
    <location>
        <begin position="67"/>
        <end position="85"/>
    </location>
</feature>
<keyword evidence="2 6" id="KW-0812">Transmembrane</keyword>
<gene>
    <name evidence="8" type="ORF">B6N23_05460</name>
</gene>
<dbReference type="InterPro" id="IPR000620">
    <property type="entry name" value="EamA_dom"/>
</dbReference>
<feature type="domain" description="EamA" evidence="7">
    <location>
        <begin position="149"/>
        <end position="281"/>
    </location>
</feature>
<feature type="domain" description="EamA" evidence="7">
    <location>
        <begin position="9"/>
        <end position="136"/>
    </location>
</feature>
<feature type="transmembrane region" description="Helical" evidence="6">
    <location>
        <begin position="210"/>
        <end position="231"/>
    </location>
</feature>
<evidence type="ECO:0000313" key="8">
    <source>
        <dbReference type="EMBL" id="WLI74359.1"/>
    </source>
</evidence>
<proteinExistence type="predicted"/>
<sequence length="330" mass="34714">MSPADTLRLLLLSSLWGLSFIFMRVAAPEFGAVSLVLVRMGVGALLLVPLLLSLYYLRLVWQHKGSLLLLGVINHVLPFSLLALATTRLEAGFTSLINATTPIFTALLGALFFTVPIQRRQYLGLALALFGVYVLSADRLDFALGGDGWFILAVLGATFCYGIAGNYSRNHLSHLPARVLAAGSSAMSALVLLVPGLLLWPSEPISGQAWANALALAALSTTAAFLIYFALLASAGATATSTVTFLVPVSALLWGYLLLGERLSLQILAGMAITLAGTAVATGLLRLRRRALPSPATAAQPMAATLDATQTAAPGATPDDTPPDNNHSRH</sequence>
<dbReference type="Pfam" id="PF00892">
    <property type="entry name" value="EamA"/>
    <property type="match status" value="2"/>
</dbReference>
<feature type="transmembrane region" description="Helical" evidence="6">
    <location>
        <begin position="149"/>
        <end position="167"/>
    </location>
</feature>
<feature type="region of interest" description="Disordered" evidence="5">
    <location>
        <begin position="296"/>
        <end position="330"/>
    </location>
</feature>
<evidence type="ECO:0000259" key="7">
    <source>
        <dbReference type="Pfam" id="PF00892"/>
    </source>
</evidence>
<keyword evidence="4 6" id="KW-0472">Membrane</keyword>
<comment type="subcellular location">
    <subcellularLocation>
        <location evidence="1">Membrane</location>
        <topology evidence="1">Multi-pass membrane protein</topology>
    </subcellularLocation>
</comment>
<evidence type="ECO:0000256" key="5">
    <source>
        <dbReference type="SAM" id="MobiDB-lite"/>
    </source>
</evidence>
<dbReference type="PANTHER" id="PTHR32322">
    <property type="entry name" value="INNER MEMBRANE TRANSPORTER"/>
    <property type="match status" value="1"/>
</dbReference>
<dbReference type="Gene3D" id="1.10.3730.20">
    <property type="match status" value="1"/>
</dbReference>
<feature type="compositionally biased region" description="Low complexity" evidence="5">
    <location>
        <begin position="307"/>
        <end position="319"/>
    </location>
</feature>
<name>A0ABY9H7A2_9GAMM</name>
<feature type="transmembrane region" description="Helical" evidence="6">
    <location>
        <begin position="263"/>
        <end position="285"/>
    </location>
</feature>
<reference evidence="8 9" key="1">
    <citation type="submission" date="2023-08" db="EMBL/GenBank/DDBJ databases">
        <title>Transcriptome Analysis of Halomonas alkalicola CICC 11012s to Identify the Genes Involved in Alkaline Tolerances.</title>
        <authorList>
            <person name="Zhai L."/>
        </authorList>
    </citation>
    <scope>NUCLEOTIDE SEQUENCE [LARGE SCALE GENOMIC DNA]</scope>
    <source>
        <strain evidence="8 9">CICC 11012s</strain>
    </source>
</reference>
<evidence type="ECO:0000256" key="4">
    <source>
        <dbReference type="ARBA" id="ARBA00023136"/>
    </source>
</evidence>
<evidence type="ECO:0000256" key="6">
    <source>
        <dbReference type="SAM" id="Phobius"/>
    </source>
</evidence>